<feature type="compositionally biased region" description="Acidic residues" evidence="1">
    <location>
        <begin position="651"/>
        <end position="661"/>
    </location>
</feature>
<evidence type="ECO:0000256" key="1">
    <source>
        <dbReference type="SAM" id="MobiDB-lite"/>
    </source>
</evidence>
<gene>
    <name evidence="3" type="ORF">Vafri_15698</name>
</gene>
<dbReference type="AlphaFoldDB" id="A0A8J4BGS2"/>
<feature type="compositionally biased region" description="Low complexity" evidence="1">
    <location>
        <begin position="232"/>
        <end position="248"/>
    </location>
</feature>
<feature type="region of interest" description="Disordered" evidence="1">
    <location>
        <begin position="629"/>
        <end position="676"/>
    </location>
</feature>
<dbReference type="EMBL" id="BNCO01000044">
    <property type="protein sequence ID" value="GIL61305.1"/>
    <property type="molecule type" value="Genomic_DNA"/>
</dbReference>
<dbReference type="PANTHER" id="PTHR23092:SF15">
    <property type="entry name" value="INACTIVE NON-CANONICAL POLY(A) RNA POLYMERASE PROTEIN TRF4-2-RELATED"/>
    <property type="match status" value="1"/>
</dbReference>
<evidence type="ECO:0000259" key="2">
    <source>
        <dbReference type="Pfam" id="PF22600"/>
    </source>
</evidence>
<feature type="domain" description="Poly(A) RNA polymerase mitochondrial-like central palm" evidence="2">
    <location>
        <begin position="285"/>
        <end position="422"/>
    </location>
</feature>
<dbReference type="GO" id="GO:0043634">
    <property type="term" value="P:polyadenylation-dependent ncRNA catabolic process"/>
    <property type="evidence" value="ECO:0007669"/>
    <property type="project" value="TreeGrafter"/>
</dbReference>
<dbReference type="GO" id="GO:0003729">
    <property type="term" value="F:mRNA binding"/>
    <property type="evidence" value="ECO:0007669"/>
    <property type="project" value="TreeGrafter"/>
</dbReference>
<dbReference type="SUPFAM" id="SSF81631">
    <property type="entry name" value="PAP/OAS1 substrate-binding domain"/>
    <property type="match status" value="1"/>
</dbReference>
<organism evidence="3 4">
    <name type="scientific">Volvox africanus</name>
    <dbReference type="NCBI Taxonomy" id="51714"/>
    <lineage>
        <taxon>Eukaryota</taxon>
        <taxon>Viridiplantae</taxon>
        <taxon>Chlorophyta</taxon>
        <taxon>core chlorophytes</taxon>
        <taxon>Chlorophyceae</taxon>
        <taxon>CS clade</taxon>
        <taxon>Chlamydomonadales</taxon>
        <taxon>Volvocaceae</taxon>
        <taxon>Volvox</taxon>
    </lineage>
</organism>
<dbReference type="GO" id="GO:0005730">
    <property type="term" value="C:nucleolus"/>
    <property type="evidence" value="ECO:0007669"/>
    <property type="project" value="TreeGrafter"/>
</dbReference>
<reference evidence="3" key="1">
    <citation type="journal article" date="2021" name="Proc. Natl. Acad. Sci. U.S.A.">
        <title>Three genomes in the algal genus Volvox reveal the fate of a haploid sex-determining region after a transition to homothallism.</title>
        <authorList>
            <person name="Yamamoto K."/>
            <person name="Hamaji T."/>
            <person name="Kawai-Toyooka H."/>
            <person name="Matsuzaki R."/>
            <person name="Takahashi F."/>
            <person name="Nishimura Y."/>
            <person name="Kawachi M."/>
            <person name="Noguchi H."/>
            <person name="Minakuchi Y."/>
            <person name="Umen J.G."/>
            <person name="Toyoda A."/>
            <person name="Nozaki H."/>
        </authorList>
    </citation>
    <scope>NUCLEOTIDE SEQUENCE</scope>
    <source>
        <strain evidence="3">NIES-3780</strain>
    </source>
</reference>
<feature type="compositionally biased region" description="Polar residues" evidence="1">
    <location>
        <begin position="666"/>
        <end position="676"/>
    </location>
</feature>
<dbReference type="CDD" id="cd05402">
    <property type="entry name" value="NT_PAP_TUTase"/>
    <property type="match status" value="1"/>
</dbReference>
<accession>A0A8J4BGS2</accession>
<dbReference type="GO" id="GO:0031123">
    <property type="term" value="P:RNA 3'-end processing"/>
    <property type="evidence" value="ECO:0007669"/>
    <property type="project" value="TreeGrafter"/>
</dbReference>
<dbReference type="Gene3D" id="3.30.460.10">
    <property type="entry name" value="Beta Polymerase, domain 2"/>
    <property type="match status" value="1"/>
</dbReference>
<keyword evidence="4" id="KW-1185">Reference proteome</keyword>
<dbReference type="Proteomes" id="UP000747399">
    <property type="component" value="Unassembled WGS sequence"/>
</dbReference>
<dbReference type="InterPro" id="IPR045862">
    <property type="entry name" value="Trf4-like"/>
</dbReference>
<dbReference type="InterPro" id="IPR054708">
    <property type="entry name" value="MTPAP-like_central"/>
</dbReference>
<dbReference type="SUPFAM" id="SSF81301">
    <property type="entry name" value="Nucleotidyltransferase"/>
    <property type="match status" value="1"/>
</dbReference>
<feature type="region of interest" description="Disordered" evidence="1">
    <location>
        <begin position="227"/>
        <end position="250"/>
    </location>
</feature>
<comment type="caution">
    <text evidence="3">The sequence shown here is derived from an EMBL/GenBank/DDBJ whole genome shotgun (WGS) entry which is preliminary data.</text>
</comment>
<protein>
    <recommendedName>
        <fullName evidence="2">Poly(A) RNA polymerase mitochondrial-like central palm domain-containing protein</fullName>
    </recommendedName>
</protein>
<dbReference type="Pfam" id="PF22600">
    <property type="entry name" value="MTPAP-like_central"/>
    <property type="match status" value="1"/>
</dbReference>
<sequence>MLPAPGFLPYPAMGCSGAVSASARLACASCPASTPRGRPISASAPCTATVGPSQGHFFGQPPSPDVPPGHMHPGLLHLRGAALGPWPPRLRALPRTAAVGGRVADAAATPAASTSFLLTNAGEHIAPLSEGAASWGRHISFRRLTLRSSSSANISASSGGSSGIGRARSSARQNVAMTCAAATLASAATASLMSPLKATTTVAAAPLPLGSRYRQLCTQVNASGQSGEAAKKQQLQDQQKQPQKAPSATGSFTNQAAAAASDVAVTAAAPLQPQSPSTVQYSPLHYNIEEFCSRVVPTEGEKRQRMEVVAAIRAGVRKVWPNARHVELQVFGSFANGLSTWNSDLDLVVTGVMEPDRVSGGYEPADRAKITARLRKIADALNRAKNIDILRQQLIPRARIPILKLWTKSRVCVDVSVSDDSGPRAARYMVQQCRAFPPVKPLVLVLKTYLKACRLNEVNSGGLSSYSLTNMVIAHLQEELKSGHDISDLGETLYTFLLRYGEEHDYSAQAVSVGSGGIVSKMSLGYAMESARQAAASMGSYDGAVSWNERLFVDCPLTGRDVSNGTYRIDLVKGAFQQAARRLEAMAQGRRITDTSINYLQALFDVNRALKRFYPDPHEPYEDEYLKVIGRSGDEEDREELALGGGADTDGNGDDDDLDGDYLERSPTTAGAQNRR</sequence>
<dbReference type="Gene3D" id="1.10.1410.10">
    <property type="match status" value="1"/>
</dbReference>
<proteinExistence type="predicted"/>
<dbReference type="GO" id="GO:1990817">
    <property type="term" value="F:poly(A) RNA polymerase activity"/>
    <property type="evidence" value="ECO:0007669"/>
    <property type="project" value="InterPro"/>
</dbReference>
<name>A0A8J4BGS2_9CHLO</name>
<dbReference type="InterPro" id="IPR043519">
    <property type="entry name" value="NT_sf"/>
</dbReference>
<dbReference type="PANTHER" id="PTHR23092">
    <property type="entry name" value="POLY(A) RNA POLYMERASE"/>
    <property type="match status" value="1"/>
</dbReference>
<dbReference type="GO" id="GO:0031499">
    <property type="term" value="C:TRAMP complex"/>
    <property type="evidence" value="ECO:0007669"/>
    <property type="project" value="TreeGrafter"/>
</dbReference>
<evidence type="ECO:0000313" key="3">
    <source>
        <dbReference type="EMBL" id="GIL61305.1"/>
    </source>
</evidence>
<evidence type="ECO:0000313" key="4">
    <source>
        <dbReference type="Proteomes" id="UP000747399"/>
    </source>
</evidence>